<dbReference type="Gene3D" id="3.40.50.720">
    <property type="entry name" value="NAD(P)-binding Rossmann-like Domain"/>
    <property type="match status" value="1"/>
</dbReference>
<dbReference type="AlphaFoldDB" id="A0A8T8TC55"/>
<organism evidence="2 3">
    <name type="scientific">Tilletia indica</name>
    <dbReference type="NCBI Taxonomy" id="43049"/>
    <lineage>
        <taxon>Eukaryota</taxon>
        <taxon>Fungi</taxon>
        <taxon>Dikarya</taxon>
        <taxon>Basidiomycota</taxon>
        <taxon>Ustilaginomycotina</taxon>
        <taxon>Exobasidiomycetes</taxon>
        <taxon>Tilletiales</taxon>
        <taxon>Tilletiaceae</taxon>
        <taxon>Tilletia</taxon>
    </lineage>
</organism>
<dbReference type="PANTHER" id="PTHR45033:SF2">
    <property type="entry name" value="ZINC-TYPE ALCOHOL DEHYDROGENASE-LIKE PROTEIN C1773.06C"/>
    <property type="match status" value="1"/>
</dbReference>
<accession>A0A8T8TC55</accession>
<protein>
    <recommendedName>
        <fullName evidence="1">Enoyl reductase (ER) domain-containing protein</fullName>
    </recommendedName>
</protein>
<comment type="caution">
    <text evidence="2">The sequence shown here is derived from an EMBL/GenBank/DDBJ whole genome shotgun (WGS) entry which is preliminary data.</text>
</comment>
<dbReference type="InterPro" id="IPR020843">
    <property type="entry name" value="ER"/>
</dbReference>
<dbReference type="SMART" id="SM00829">
    <property type="entry name" value="PKS_ER"/>
    <property type="match status" value="1"/>
</dbReference>
<dbReference type="PANTHER" id="PTHR45033">
    <property type="match status" value="1"/>
</dbReference>
<reference evidence="2" key="2">
    <citation type="journal article" date="2019" name="IMA Fungus">
        <title>Genome sequencing and comparison of five Tilletia species to identify candidate genes for the detection of regulated species infecting wheat.</title>
        <authorList>
            <person name="Nguyen H.D.T."/>
            <person name="Sultana T."/>
            <person name="Kesanakurti P."/>
            <person name="Hambleton S."/>
        </authorList>
    </citation>
    <scope>NUCLEOTIDE SEQUENCE</scope>
    <source>
        <strain evidence="2">DAOMC 236416</strain>
    </source>
</reference>
<dbReference type="CDD" id="cd08276">
    <property type="entry name" value="MDR7"/>
    <property type="match status" value="1"/>
</dbReference>
<evidence type="ECO:0000313" key="3">
    <source>
        <dbReference type="Proteomes" id="UP000077521"/>
    </source>
</evidence>
<sequence>MDAALKEDDNNNNPKEMLSNLRASSLAFRWDTLQKKTGDIPQPGPKEILIKLHASSLNYRDLVSTSDQYPLPIKEGGVIPTSDGAGEVVGLGQGSTLWAKGDRVVSIFNRDHLYGSTPTAEEFGTGFGNAIDGFLTQYAVVPETAVVRIPEYLSFEEAATLSCAAVTAWNGLYGIESESLKPGQTVLVQGTGGVSIFALQIALAAGANVISTSSSQDKFDKVMQALEPTHRSRVQFINYTKVKEWGKEAVKLNNGKGLDFVVEIGGAGTVQQSFEAIKMGGLIANIGHRAAAGDEGVPHVPYLALSKGVIFRGTLIGSRQQFLDLLRTFEANKIKPVIDREFSFEDVPKAYEYLSSGSHVGKIVIKIP</sequence>
<dbReference type="InterPro" id="IPR052711">
    <property type="entry name" value="Zinc_ADH-like"/>
</dbReference>
<dbReference type="Gene3D" id="3.90.180.10">
    <property type="entry name" value="Medium-chain alcohol dehydrogenases, catalytic domain"/>
    <property type="match status" value="1"/>
</dbReference>
<dbReference type="GO" id="GO:0016491">
    <property type="term" value="F:oxidoreductase activity"/>
    <property type="evidence" value="ECO:0007669"/>
    <property type="project" value="InterPro"/>
</dbReference>
<name>A0A8T8TC55_9BASI</name>
<evidence type="ECO:0000259" key="1">
    <source>
        <dbReference type="SMART" id="SM00829"/>
    </source>
</evidence>
<dbReference type="Pfam" id="PF13602">
    <property type="entry name" value="ADH_zinc_N_2"/>
    <property type="match status" value="1"/>
</dbReference>
<dbReference type="Pfam" id="PF08240">
    <property type="entry name" value="ADH_N"/>
    <property type="match status" value="1"/>
</dbReference>
<dbReference type="Proteomes" id="UP000077521">
    <property type="component" value="Unassembled WGS sequence"/>
</dbReference>
<evidence type="ECO:0000313" key="2">
    <source>
        <dbReference type="EMBL" id="KAE8258155.1"/>
    </source>
</evidence>
<dbReference type="EMBL" id="LWDF02000081">
    <property type="protein sequence ID" value="KAE8258155.1"/>
    <property type="molecule type" value="Genomic_DNA"/>
</dbReference>
<proteinExistence type="predicted"/>
<reference evidence="2" key="1">
    <citation type="submission" date="2016-04" db="EMBL/GenBank/DDBJ databases">
        <authorList>
            <person name="Nguyen H.D."/>
            <person name="Samba Siva P."/>
            <person name="Cullis J."/>
            <person name="Levesque C.A."/>
            <person name="Hambleton S."/>
        </authorList>
    </citation>
    <scope>NUCLEOTIDE SEQUENCE</scope>
    <source>
        <strain evidence="2">DAOMC 236416</strain>
    </source>
</reference>
<dbReference type="InterPro" id="IPR013154">
    <property type="entry name" value="ADH-like_N"/>
</dbReference>
<keyword evidence="3" id="KW-1185">Reference proteome</keyword>
<dbReference type="SUPFAM" id="SSF50129">
    <property type="entry name" value="GroES-like"/>
    <property type="match status" value="1"/>
</dbReference>
<dbReference type="InterPro" id="IPR011032">
    <property type="entry name" value="GroES-like_sf"/>
</dbReference>
<dbReference type="SUPFAM" id="SSF51735">
    <property type="entry name" value="NAD(P)-binding Rossmann-fold domains"/>
    <property type="match status" value="1"/>
</dbReference>
<gene>
    <name evidence="2" type="ORF">A4X13_0g1876</name>
</gene>
<feature type="domain" description="Enoyl reductase (ER)" evidence="1">
    <location>
        <begin position="22"/>
        <end position="365"/>
    </location>
</feature>
<dbReference type="InterPro" id="IPR036291">
    <property type="entry name" value="NAD(P)-bd_dom_sf"/>
</dbReference>